<dbReference type="InterPro" id="IPR000262">
    <property type="entry name" value="FMN-dep_DH"/>
</dbReference>
<evidence type="ECO:0000259" key="2">
    <source>
        <dbReference type="Pfam" id="PF01070"/>
    </source>
</evidence>
<feature type="non-terminal residue" evidence="3">
    <location>
        <position position="1"/>
    </location>
</feature>
<sequence length="35" mass="3724">NHGGRQLDTVLASIDALPEIVEVVKGRCDIYLDGG</sequence>
<dbReference type="GO" id="GO:0016491">
    <property type="term" value="F:oxidoreductase activity"/>
    <property type="evidence" value="ECO:0007669"/>
    <property type="project" value="InterPro"/>
</dbReference>
<dbReference type="AlphaFoldDB" id="A0A8J2JYX6"/>
<name>A0A8J2JYX6_9HEXA</name>
<dbReference type="Pfam" id="PF01070">
    <property type="entry name" value="FMN_dh"/>
    <property type="match status" value="1"/>
</dbReference>
<dbReference type="Proteomes" id="UP000708208">
    <property type="component" value="Unassembled WGS sequence"/>
</dbReference>
<dbReference type="EMBL" id="CAJVCH010138414">
    <property type="protein sequence ID" value="CAG7726654.1"/>
    <property type="molecule type" value="Genomic_DNA"/>
</dbReference>
<feature type="non-terminal residue" evidence="3">
    <location>
        <position position="35"/>
    </location>
</feature>
<gene>
    <name evidence="3" type="ORF">AFUS01_LOCUS15553</name>
</gene>
<proteinExistence type="predicted"/>
<keyword evidence="4" id="KW-1185">Reference proteome</keyword>
<organism evidence="3 4">
    <name type="scientific">Allacma fusca</name>
    <dbReference type="NCBI Taxonomy" id="39272"/>
    <lineage>
        <taxon>Eukaryota</taxon>
        <taxon>Metazoa</taxon>
        <taxon>Ecdysozoa</taxon>
        <taxon>Arthropoda</taxon>
        <taxon>Hexapoda</taxon>
        <taxon>Collembola</taxon>
        <taxon>Symphypleona</taxon>
        <taxon>Sminthuridae</taxon>
        <taxon>Allacma</taxon>
    </lineage>
</organism>
<comment type="caution">
    <text evidence="3">The sequence shown here is derived from an EMBL/GenBank/DDBJ whole genome shotgun (WGS) entry which is preliminary data.</text>
</comment>
<comment type="cofactor">
    <cofactor evidence="1">
        <name>FMN</name>
        <dbReference type="ChEBI" id="CHEBI:58210"/>
    </cofactor>
</comment>
<evidence type="ECO:0000313" key="4">
    <source>
        <dbReference type="Proteomes" id="UP000708208"/>
    </source>
</evidence>
<evidence type="ECO:0000256" key="1">
    <source>
        <dbReference type="ARBA" id="ARBA00001917"/>
    </source>
</evidence>
<accession>A0A8J2JYX6</accession>
<feature type="domain" description="FMN-dependent dehydrogenase" evidence="2">
    <location>
        <begin position="1"/>
        <end position="35"/>
    </location>
</feature>
<protein>
    <recommendedName>
        <fullName evidence="2">FMN-dependent dehydrogenase domain-containing protein</fullName>
    </recommendedName>
</protein>
<dbReference type="OrthoDB" id="25826at2759"/>
<reference evidence="3" key="1">
    <citation type="submission" date="2021-06" db="EMBL/GenBank/DDBJ databases">
        <authorList>
            <person name="Hodson N. C."/>
            <person name="Mongue J. A."/>
            <person name="Jaron S. K."/>
        </authorList>
    </citation>
    <scope>NUCLEOTIDE SEQUENCE</scope>
</reference>
<evidence type="ECO:0000313" key="3">
    <source>
        <dbReference type="EMBL" id="CAG7726654.1"/>
    </source>
</evidence>